<name>A0AA46ZV96_PSEVI</name>
<evidence type="ECO:0000313" key="1">
    <source>
        <dbReference type="EMBL" id="UZA71170.1"/>
    </source>
</evidence>
<dbReference type="Proteomes" id="UP001163644">
    <property type="component" value="Chromosome"/>
</dbReference>
<dbReference type="Pfam" id="PF16277">
    <property type="entry name" value="DUF4926"/>
    <property type="match status" value="1"/>
</dbReference>
<protein>
    <submittedName>
        <fullName evidence="1">DUF4926 domain-containing protein</fullName>
    </submittedName>
</protein>
<dbReference type="AlphaFoldDB" id="A0AA46ZV96"/>
<dbReference type="InterPro" id="IPR032568">
    <property type="entry name" value="DUF4926"/>
</dbReference>
<dbReference type="GeneID" id="47766443"/>
<reference evidence="1" key="1">
    <citation type="submission" date="2019-02" db="EMBL/GenBank/DDBJ databases">
        <authorList>
            <person name="Lutz S."/>
            <person name="Schori C."/>
            <person name="Ahrens C.H."/>
            <person name="Gueguen E."/>
        </authorList>
    </citation>
    <scope>NUCLEOTIDE SEQUENCE</scope>
    <source>
        <strain evidence="1">Psy35</strain>
    </source>
</reference>
<organism evidence="1 2">
    <name type="scientific">Pseudomonas viridiflava</name>
    <name type="common">Phytomonas viridiflava</name>
    <dbReference type="NCBI Taxonomy" id="33069"/>
    <lineage>
        <taxon>Bacteria</taxon>
        <taxon>Pseudomonadati</taxon>
        <taxon>Pseudomonadota</taxon>
        <taxon>Gammaproteobacteria</taxon>
        <taxon>Pseudomonadales</taxon>
        <taxon>Pseudomonadaceae</taxon>
        <taxon>Pseudomonas</taxon>
    </lineage>
</organism>
<sequence>MKLTINDVVRLDVDVPEEGLFAGDIGTVVHECVGPGAAYEVEFTDEDGRTLVQLTLLLSQISLAMDVG</sequence>
<proteinExistence type="predicted"/>
<gene>
    <name evidence="1" type="ORF">EZZ81_24230</name>
</gene>
<dbReference type="EMBL" id="CP036495">
    <property type="protein sequence ID" value="UZA71170.1"/>
    <property type="molecule type" value="Genomic_DNA"/>
</dbReference>
<accession>A0AA46ZV96</accession>
<dbReference type="RefSeq" id="WP_029243019.1">
    <property type="nucleotide sequence ID" value="NZ_CP036495.1"/>
</dbReference>
<evidence type="ECO:0000313" key="2">
    <source>
        <dbReference type="Proteomes" id="UP001163644"/>
    </source>
</evidence>